<feature type="domain" description="DUF4220" evidence="3">
    <location>
        <begin position="143"/>
        <end position="506"/>
    </location>
</feature>
<name>A0A5J9VUU2_9POAL</name>
<keyword evidence="2" id="KW-1133">Transmembrane helix</keyword>
<feature type="transmembrane region" description="Helical" evidence="2">
    <location>
        <begin position="34"/>
        <end position="55"/>
    </location>
</feature>
<comment type="caution">
    <text evidence="4">The sequence shown here is derived from an EMBL/GenBank/DDBJ whole genome shotgun (WGS) entry which is preliminary data.</text>
</comment>
<feature type="transmembrane region" description="Helical" evidence="2">
    <location>
        <begin position="67"/>
        <end position="87"/>
    </location>
</feature>
<keyword evidence="2" id="KW-0472">Membrane</keyword>
<feature type="transmembrane region" description="Helical" evidence="2">
    <location>
        <begin position="102"/>
        <end position="119"/>
    </location>
</feature>
<feature type="transmembrane region" description="Helical" evidence="2">
    <location>
        <begin position="378"/>
        <end position="398"/>
    </location>
</feature>
<evidence type="ECO:0000313" key="5">
    <source>
        <dbReference type="Proteomes" id="UP000324897"/>
    </source>
</evidence>
<gene>
    <name evidence="4" type="ORF">EJB05_12768</name>
</gene>
<evidence type="ECO:0000256" key="1">
    <source>
        <dbReference type="SAM" id="MobiDB-lite"/>
    </source>
</evidence>
<dbReference type="Pfam" id="PF04578">
    <property type="entry name" value="DUF594"/>
    <property type="match status" value="1"/>
</dbReference>
<dbReference type="PANTHER" id="PTHR31325">
    <property type="entry name" value="OS01G0798800 PROTEIN-RELATED"/>
    <property type="match status" value="1"/>
</dbReference>
<dbReference type="EMBL" id="RWGY01000007">
    <property type="protein sequence ID" value="TVU39355.1"/>
    <property type="molecule type" value="Genomic_DNA"/>
</dbReference>
<dbReference type="AlphaFoldDB" id="A0A5J9VUU2"/>
<dbReference type="Proteomes" id="UP000324897">
    <property type="component" value="Chromosome 4"/>
</dbReference>
<dbReference type="InterPro" id="IPR025315">
    <property type="entry name" value="DUF4220"/>
</dbReference>
<organism evidence="4 5">
    <name type="scientific">Eragrostis curvula</name>
    <name type="common">weeping love grass</name>
    <dbReference type="NCBI Taxonomy" id="38414"/>
    <lineage>
        <taxon>Eukaryota</taxon>
        <taxon>Viridiplantae</taxon>
        <taxon>Streptophyta</taxon>
        <taxon>Embryophyta</taxon>
        <taxon>Tracheophyta</taxon>
        <taxon>Spermatophyta</taxon>
        <taxon>Magnoliopsida</taxon>
        <taxon>Liliopsida</taxon>
        <taxon>Poales</taxon>
        <taxon>Poaceae</taxon>
        <taxon>PACMAD clade</taxon>
        <taxon>Chloridoideae</taxon>
        <taxon>Eragrostideae</taxon>
        <taxon>Eragrostidinae</taxon>
        <taxon>Eragrostis</taxon>
    </lineage>
</organism>
<evidence type="ECO:0000313" key="4">
    <source>
        <dbReference type="EMBL" id="TVU39355.1"/>
    </source>
</evidence>
<evidence type="ECO:0000256" key="2">
    <source>
        <dbReference type="SAM" id="Phobius"/>
    </source>
</evidence>
<reference evidence="4 5" key="1">
    <citation type="journal article" date="2019" name="Sci. Rep.">
        <title>A high-quality genome of Eragrostis curvula grass provides insights into Poaceae evolution and supports new strategies to enhance forage quality.</title>
        <authorList>
            <person name="Carballo J."/>
            <person name="Santos B.A.C.M."/>
            <person name="Zappacosta D."/>
            <person name="Garbus I."/>
            <person name="Selva J.P."/>
            <person name="Gallo C.A."/>
            <person name="Diaz A."/>
            <person name="Albertini E."/>
            <person name="Caccamo M."/>
            <person name="Echenique V."/>
        </authorList>
    </citation>
    <scope>NUCLEOTIDE SEQUENCE [LARGE SCALE GENOMIC DNA]</scope>
    <source>
        <strain evidence="5">cv. Victoria</strain>
        <tissue evidence="4">Leaf</tissue>
    </source>
</reference>
<feature type="non-terminal residue" evidence="4">
    <location>
        <position position="1"/>
    </location>
</feature>
<sequence>MDRLHKYEARFCPPQITAYITNLTSSYTDKSNEASMVSASVIMFVLAGLFFNLNLFSGMSATLDPRVRLFLTSALSLVLPVMSYLFSEAKNAGGPSLTAADLSLRAGLILAWMLLVELLRKKVDEICMRGYSGTIQRAGRVAWLGNLVFFNISNAGRKALFGILWVLCAARVVQRIAFAELGKRSYAHGKNARLISSYMANMLEQKSHQHADSVEQKSHQHADSVEQKSHQHADSVDRTGQEALMKSCKYIVMGEEKLVTVPTADGYKLNMTDSVVTVGKVWELDDHDRLFVSPEQSQRSKRLCLSFALFKLLRRRFEKLPAVTDGEARDCRDLILKGLYNGDAVTAGTVFQVIHDEVVFLSEYYHSVVPVVLASPSFFLVNYFLVLAVVAVLCLMTVVLCGNGDVIFAYRSIRADNYVLQSGLGNIAICLLIKATNSPTAFFSIVDLSITVLLFIIYFYEEIWEFFVFLLSSWFMVSLLQNFTAKPHWREIPFFRLVFRRITWARNKMSHGNLSFRQFSALNLRWPVTLPLYPTLLSLALRKELVPIDLKQSIIKYLVEHDRGGTGTPLTNGKTALRRNNVFEQLSGACKSDSVAEVIFTWHIATGILEVMSPVPAQGAAARRGRASAIRLSEYCAYLVAFHPELLPDNPEMAERVVEVMIAELRAVLGPVNYYLSPHRARVRKIIDAAAEPGETTTVDQVESATSSEGDQIRVVRNGAELGKRLMVMEAERNGGLGSVGVWEVLADVWTELIVFVAPSGDAEETVRKGHEDVLVQGGEFITVMWALATHIGLSRPTATVGSTATDDGVSRPAKQSTAAGGGESPTLRDLLDASMRARCSASS</sequence>
<accession>A0A5J9VUU2</accession>
<feature type="transmembrane region" description="Helical" evidence="2">
    <location>
        <begin position="442"/>
        <end position="460"/>
    </location>
</feature>
<dbReference type="InterPro" id="IPR007658">
    <property type="entry name" value="DUF594"/>
</dbReference>
<keyword evidence="2" id="KW-0812">Transmembrane</keyword>
<feature type="region of interest" description="Disordered" evidence="1">
    <location>
        <begin position="209"/>
        <end position="238"/>
    </location>
</feature>
<evidence type="ECO:0000259" key="3">
    <source>
        <dbReference type="Pfam" id="PF13968"/>
    </source>
</evidence>
<feature type="region of interest" description="Disordered" evidence="1">
    <location>
        <begin position="798"/>
        <end position="828"/>
    </location>
</feature>
<dbReference type="Pfam" id="PF13968">
    <property type="entry name" value="DUF4220"/>
    <property type="match status" value="1"/>
</dbReference>
<dbReference type="Gramene" id="TVU39355">
    <property type="protein sequence ID" value="TVU39355"/>
    <property type="gene ID" value="EJB05_12768"/>
</dbReference>
<keyword evidence="5" id="KW-1185">Reference proteome</keyword>
<feature type="transmembrane region" description="Helical" evidence="2">
    <location>
        <begin position="466"/>
        <end position="485"/>
    </location>
</feature>
<proteinExistence type="predicted"/>
<protein>
    <recommendedName>
        <fullName evidence="3">DUF4220 domain-containing protein</fullName>
    </recommendedName>
</protein>